<dbReference type="GO" id="GO:0032259">
    <property type="term" value="P:methylation"/>
    <property type="evidence" value="ECO:0007669"/>
    <property type="project" value="UniProtKB-KW"/>
</dbReference>
<dbReference type="EC" id="2.1.1.-" evidence="3"/>
<dbReference type="GO" id="GO:0008168">
    <property type="term" value="F:methyltransferase activity"/>
    <property type="evidence" value="ECO:0007669"/>
    <property type="project" value="UniProtKB-KW"/>
</dbReference>
<dbReference type="EMBL" id="JAYJLD010000035">
    <property type="protein sequence ID" value="MEB3103417.1"/>
    <property type="molecule type" value="Genomic_DNA"/>
</dbReference>
<accession>A0ABU5ZMC6</accession>
<organism evidence="3 4">
    <name type="scientific">Ferviditalea candida</name>
    <dbReference type="NCBI Taxonomy" id="3108399"/>
    <lineage>
        <taxon>Bacteria</taxon>
        <taxon>Bacillati</taxon>
        <taxon>Bacillota</taxon>
        <taxon>Bacilli</taxon>
        <taxon>Bacillales</taxon>
        <taxon>Paenibacillaceae</taxon>
        <taxon>Ferviditalea</taxon>
    </lineage>
</organism>
<evidence type="ECO:0000313" key="3">
    <source>
        <dbReference type="EMBL" id="MEB3103417.1"/>
    </source>
</evidence>
<gene>
    <name evidence="3" type="ORF">VF724_17425</name>
</gene>
<dbReference type="RefSeq" id="WP_371755543.1">
    <property type="nucleotide sequence ID" value="NZ_JAYJLD010000035.1"/>
</dbReference>
<dbReference type="InterPro" id="IPR007213">
    <property type="entry name" value="Ppm1/Ppm2/Tcmp"/>
</dbReference>
<evidence type="ECO:0000313" key="4">
    <source>
        <dbReference type="Proteomes" id="UP001310386"/>
    </source>
</evidence>
<proteinExistence type="predicted"/>
<dbReference type="Pfam" id="PF04072">
    <property type="entry name" value="LCM"/>
    <property type="match status" value="1"/>
</dbReference>
<comment type="caution">
    <text evidence="3">The sequence shown here is derived from an EMBL/GenBank/DDBJ whole genome shotgun (WGS) entry which is preliminary data.</text>
</comment>
<evidence type="ECO:0000256" key="2">
    <source>
        <dbReference type="ARBA" id="ARBA00022679"/>
    </source>
</evidence>
<evidence type="ECO:0000256" key="1">
    <source>
        <dbReference type="ARBA" id="ARBA00022603"/>
    </source>
</evidence>
<keyword evidence="4" id="KW-1185">Reference proteome</keyword>
<dbReference type="InterPro" id="IPR029063">
    <property type="entry name" value="SAM-dependent_MTases_sf"/>
</dbReference>
<dbReference type="InterPro" id="IPR016874">
    <property type="entry name" value="TcmP-like"/>
</dbReference>
<dbReference type="SUPFAM" id="SSF53335">
    <property type="entry name" value="S-adenosyl-L-methionine-dependent methyltransferases"/>
    <property type="match status" value="1"/>
</dbReference>
<sequence>MSNHKEKIFLMKEQETLLIPLYSKAIESQQPNPILVDRKAQEILEHIEYDFTKLKIPRKTTLLLCLRAKKLDDYTREFLSCYPRSIVIHLGCGLDSRCIRVDKGEAEWYDLDMPGVIDLRRKFYKETDTYHLIPSFVTDFSWIDEILSKDRPVMVIAEGLFMYLKEEEVKALILKLKEAFPGCDLVFDAFSTLTAKNAQKHPSLNKTGATIHWGIDDAKAIEEWAEGISLKEEWFFTLAKEINKLGLGYRLAFKIAGLFTASKKAHRILYYNLGNHERRNGSCYAKSQ</sequence>
<dbReference type="Proteomes" id="UP001310386">
    <property type="component" value="Unassembled WGS sequence"/>
</dbReference>
<dbReference type="PANTHER" id="PTHR43619:SF2">
    <property type="entry name" value="S-ADENOSYL-L-METHIONINE-DEPENDENT METHYLTRANSFERASES SUPERFAMILY PROTEIN"/>
    <property type="match status" value="1"/>
</dbReference>
<protein>
    <submittedName>
        <fullName evidence="3">Class I SAM-dependent methyltransferase</fullName>
        <ecNumber evidence="3">2.1.1.-</ecNumber>
    </submittedName>
</protein>
<keyword evidence="1 3" id="KW-0489">Methyltransferase</keyword>
<keyword evidence="2 3" id="KW-0808">Transferase</keyword>
<name>A0ABU5ZMC6_9BACL</name>
<dbReference type="PIRSF" id="PIRSF028177">
    <property type="entry name" value="Polyketide_synth_Omtfrase_TcmP"/>
    <property type="match status" value="1"/>
</dbReference>
<reference evidence="3" key="1">
    <citation type="submission" date="2023-12" db="EMBL/GenBank/DDBJ databases">
        <title>Fervidustalea candida gen. nov., sp. nov., a novel member of the family Paenibacillaceae isolated from a geothermal area.</title>
        <authorList>
            <person name="Li W.-J."/>
            <person name="Jiao J.-Y."/>
            <person name="Chen Y."/>
        </authorList>
    </citation>
    <scope>NUCLEOTIDE SEQUENCE</scope>
    <source>
        <strain evidence="3">SYSU GA230002</strain>
    </source>
</reference>
<dbReference type="Gene3D" id="3.40.50.150">
    <property type="entry name" value="Vaccinia Virus protein VP39"/>
    <property type="match status" value="1"/>
</dbReference>
<dbReference type="PANTHER" id="PTHR43619">
    <property type="entry name" value="S-ADENOSYL-L-METHIONINE-DEPENDENT METHYLTRANSFERASE YKTD-RELATED"/>
    <property type="match status" value="1"/>
</dbReference>